<keyword evidence="4 9" id="KW-0378">Hydrolase</keyword>
<organism evidence="9 10">
    <name type="scientific">Ichthyophthirius multifiliis</name>
    <name type="common">White spot disease agent</name>
    <name type="synonym">Ich</name>
    <dbReference type="NCBI Taxonomy" id="5932"/>
    <lineage>
        <taxon>Eukaryota</taxon>
        <taxon>Sar</taxon>
        <taxon>Alveolata</taxon>
        <taxon>Ciliophora</taxon>
        <taxon>Intramacronucleata</taxon>
        <taxon>Oligohymenophorea</taxon>
        <taxon>Hymenostomatida</taxon>
        <taxon>Ophryoglenina</taxon>
        <taxon>Ichthyophthirius</taxon>
    </lineage>
</organism>
<dbReference type="OMA" id="YASTECE"/>
<evidence type="ECO:0000256" key="1">
    <source>
        <dbReference type="ARBA" id="ARBA00007261"/>
    </source>
</evidence>
<dbReference type="GO" id="GO:0005739">
    <property type="term" value="C:mitochondrion"/>
    <property type="evidence" value="ECO:0007669"/>
    <property type="project" value="TreeGrafter"/>
</dbReference>
<dbReference type="InterPro" id="IPR011765">
    <property type="entry name" value="Pept_M16_N"/>
</dbReference>
<keyword evidence="3" id="KW-0479">Metal-binding</keyword>
<gene>
    <name evidence="9" type="ORF">IMG5_086810</name>
</gene>
<evidence type="ECO:0000313" key="10">
    <source>
        <dbReference type="Proteomes" id="UP000008983"/>
    </source>
</evidence>
<feature type="domain" description="Peptidase M16 N-terminal" evidence="8">
    <location>
        <begin position="124"/>
        <end position="241"/>
    </location>
</feature>
<dbReference type="GO" id="GO:0043171">
    <property type="term" value="P:peptide catabolic process"/>
    <property type="evidence" value="ECO:0007669"/>
    <property type="project" value="TreeGrafter"/>
</dbReference>
<dbReference type="GO" id="GO:0051603">
    <property type="term" value="P:proteolysis involved in protein catabolic process"/>
    <property type="evidence" value="ECO:0007669"/>
    <property type="project" value="TreeGrafter"/>
</dbReference>
<dbReference type="STRING" id="857967.G0QR07"/>
<dbReference type="InterPro" id="IPR001431">
    <property type="entry name" value="Pept_M16_Zn_BS"/>
</dbReference>
<keyword evidence="10" id="KW-1185">Reference proteome</keyword>
<dbReference type="SUPFAM" id="SSF63411">
    <property type="entry name" value="LuxS/MPP-like metallohydrolase"/>
    <property type="match status" value="1"/>
</dbReference>
<dbReference type="eggNOG" id="KOG0959">
    <property type="taxonomic scope" value="Eukaryota"/>
</dbReference>
<feature type="transmembrane region" description="Helical" evidence="7">
    <location>
        <begin position="57"/>
        <end position="75"/>
    </location>
</feature>
<keyword evidence="5" id="KW-0862">Zinc</keyword>
<protein>
    <submittedName>
        <fullName evidence="9">M16 family protein, putative</fullName>
        <ecNumber evidence="9">3.4.24.56</ecNumber>
    </submittedName>
</protein>
<keyword evidence="2" id="KW-0645">Protease</keyword>
<evidence type="ECO:0000256" key="3">
    <source>
        <dbReference type="ARBA" id="ARBA00022723"/>
    </source>
</evidence>
<evidence type="ECO:0000259" key="8">
    <source>
        <dbReference type="Pfam" id="PF00675"/>
    </source>
</evidence>
<dbReference type="PANTHER" id="PTHR43690:SF18">
    <property type="entry name" value="INSULIN-DEGRADING ENZYME-RELATED"/>
    <property type="match status" value="1"/>
</dbReference>
<evidence type="ECO:0000256" key="7">
    <source>
        <dbReference type="SAM" id="Phobius"/>
    </source>
</evidence>
<dbReference type="GeneID" id="14908509"/>
<evidence type="ECO:0000313" key="9">
    <source>
        <dbReference type="EMBL" id="EGR32348.1"/>
    </source>
</evidence>
<dbReference type="InParanoid" id="G0QR07"/>
<dbReference type="Gene3D" id="3.30.830.10">
    <property type="entry name" value="Metalloenzyme, LuxS/M16 peptidase-like"/>
    <property type="match status" value="1"/>
</dbReference>
<evidence type="ECO:0000256" key="2">
    <source>
        <dbReference type="ARBA" id="ARBA00022670"/>
    </source>
</evidence>
<dbReference type="GO" id="GO:0046872">
    <property type="term" value="F:metal ion binding"/>
    <property type="evidence" value="ECO:0007669"/>
    <property type="project" value="UniProtKB-KW"/>
</dbReference>
<dbReference type="GO" id="GO:0005829">
    <property type="term" value="C:cytosol"/>
    <property type="evidence" value="ECO:0007669"/>
    <property type="project" value="TreeGrafter"/>
</dbReference>
<proteinExistence type="inferred from homology"/>
<keyword evidence="7" id="KW-0812">Transmembrane</keyword>
<comment type="similarity">
    <text evidence="1">Belongs to the peptidase M16 family.</text>
</comment>
<dbReference type="Proteomes" id="UP000008983">
    <property type="component" value="Unassembled WGS sequence"/>
</dbReference>
<dbReference type="Pfam" id="PF00675">
    <property type="entry name" value="Peptidase_M16"/>
    <property type="match status" value="1"/>
</dbReference>
<keyword evidence="7" id="KW-0472">Membrane</keyword>
<dbReference type="EMBL" id="GL983706">
    <property type="protein sequence ID" value="EGR32348.1"/>
    <property type="molecule type" value="Genomic_DNA"/>
</dbReference>
<evidence type="ECO:0000256" key="5">
    <source>
        <dbReference type="ARBA" id="ARBA00022833"/>
    </source>
</evidence>
<dbReference type="RefSeq" id="XP_004035834.1">
    <property type="nucleotide sequence ID" value="XM_004035786.1"/>
</dbReference>
<dbReference type="InterPro" id="IPR011249">
    <property type="entry name" value="Metalloenz_LuxS/M16"/>
</dbReference>
<evidence type="ECO:0000256" key="6">
    <source>
        <dbReference type="ARBA" id="ARBA00023049"/>
    </source>
</evidence>
<evidence type="ECO:0000256" key="4">
    <source>
        <dbReference type="ARBA" id="ARBA00022801"/>
    </source>
</evidence>
<name>G0QR07_ICHMU</name>
<dbReference type="PANTHER" id="PTHR43690">
    <property type="entry name" value="NARDILYSIN"/>
    <property type="match status" value="1"/>
</dbReference>
<accession>G0QR07</accession>
<dbReference type="AlphaFoldDB" id="G0QR07"/>
<dbReference type="InterPro" id="IPR050626">
    <property type="entry name" value="Peptidase_M16"/>
</dbReference>
<keyword evidence="7" id="KW-1133">Transmembrane helix</keyword>
<sequence length="305" mass="36085">MDNFKQQKISIQHQQQVNYCDVNQYYQHIQLYDQYILDQIQNNSAFYQIIRPYIKRLIISILILFTSILFFLQIFNVSQQINPLNNPNDLFFQNIWQDITDQIIKPKTIKSKFESIKLKENNLKVLLISEPNLPLSGASLDVNVGSVNNPDQLQGLAHLLEHMLLMGSEKYQDKNLFYDLLSINQGQINSYAENGKSNFYFQSANNNFEQILEVWSRFFIDPLLKKEQLERQINTVNSEYMNHLTIQDERIQSLLINISDKEHPFNNFFCGNFNSLMKNPKNTYSALREFFQKYYFAENMTLVIK</sequence>
<dbReference type="GO" id="GO:0004222">
    <property type="term" value="F:metalloendopeptidase activity"/>
    <property type="evidence" value="ECO:0007669"/>
    <property type="project" value="UniProtKB-EC"/>
</dbReference>
<dbReference type="OrthoDB" id="952271at2759"/>
<feature type="non-terminal residue" evidence="9">
    <location>
        <position position="305"/>
    </location>
</feature>
<dbReference type="EC" id="3.4.24.56" evidence="9"/>
<reference evidence="9 10" key="1">
    <citation type="submission" date="2011-07" db="EMBL/GenBank/DDBJ databases">
        <authorList>
            <person name="Coyne R."/>
            <person name="Brami D."/>
            <person name="Johnson J."/>
            <person name="Hostetler J."/>
            <person name="Hannick L."/>
            <person name="Clark T."/>
            <person name="Cassidy-Hanley D."/>
            <person name="Inman J."/>
        </authorList>
    </citation>
    <scope>NUCLEOTIDE SEQUENCE [LARGE SCALE GENOMIC DNA]</scope>
    <source>
        <strain evidence="9 10">G5</strain>
    </source>
</reference>
<dbReference type="PROSITE" id="PS00143">
    <property type="entry name" value="INSULINASE"/>
    <property type="match status" value="1"/>
</dbReference>
<keyword evidence="6" id="KW-0482">Metalloprotease</keyword>